<feature type="compositionally biased region" description="Basic and acidic residues" evidence="1">
    <location>
        <begin position="1"/>
        <end position="17"/>
    </location>
</feature>
<sequence>MTKGEKEQYRKGKRDPDSESEFSYRSYVSDGGTRHVARKRKREDGTYSAEHSYHSSQVGLVSSHSINKPRSGKMGLNVCA</sequence>
<keyword evidence="3" id="KW-1185">Reference proteome</keyword>
<dbReference type="EMBL" id="JAIWYP010000005">
    <property type="protein sequence ID" value="KAH3820051.1"/>
    <property type="molecule type" value="Genomic_DNA"/>
</dbReference>
<evidence type="ECO:0000313" key="3">
    <source>
        <dbReference type="Proteomes" id="UP000828390"/>
    </source>
</evidence>
<proteinExistence type="predicted"/>
<gene>
    <name evidence="2" type="ORF">DPMN_121795</name>
</gene>
<feature type="compositionally biased region" description="Polar residues" evidence="1">
    <location>
        <begin position="54"/>
        <end position="68"/>
    </location>
</feature>
<accession>A0A9D4GMA2</accession>
<reference evidence="2" key="1">
    <citation type="journal article" date="2019" name="bioRxiv">
        <title>The Genome of the Zebra Mussel, Dreissena polymorpha: A Resource for Invasive Species Research.</title>
        <authorList>
            <person name="McCartney M.A."/>
            <person name="Auch B."/>
            <person name="Kono T."/>
            <person name="Mallez S."/>
            <person name="Zhang Y."/>
            <person name="Obille A."/>
            <person name="Becker A."/>
            <person name="Abrahante J.E."/>
            <person name="Garbe J."/>
            <person name="Badalamenti J.P."/>
            <person name="Herman A."/>
            <person name="Mangelson H."/>
            <person name="Liachko I."/>
            <person name="Sullivan S."/>
            <person name="Sone E.D."/>
            <person name="Koren S."/>
            <person name="Silverstein K.A.T."/>
            <person name="Beckman K.B."/>
            <person name="Gohl D.M."/>
        </authorList>
    </citation>
    <scope>NUCLEOTIDE SEQUENCE</scope>
    <source>
        <strain evidence="2">Duluth1</strain>
        <tissue evidence="2">Whole animal</tissue>
    </source>
</reference>
<dbReference type="Proteomes" id="UP000828390">
    <property type="component" value="Unassembled WGS sequence"/>
</dbReference>
<protein>
    <submittedName>
        <fullName evidence="2">Uncharacterized protein</fullName>
    </submittedName>
</protein>
<feature type="region of interest" description="Disordered" evidence="1">
    <location>
        <begin position="1"/>
        <end position="80"/>
    </location>
</feature>
<evidence type="ECO:0000313" key="2">
    <source>
        <dbReference type="EMBL" id="KAH3820051.1"/>
    </source>
</evidence>
<reference evidence="2" key="2">
    <citation type="submission" date="2020-11" db="EMBL/GenBank/DDBJ databases">
        <authorList>
            <person name="McCartney M.A."/>
            <person name="Auch B."/>
            <person name="Kono T."/>
            <person name="Mallez S."/>
            <person name="Becker A."/>
            <person name="Gohl D.M."/>
            <person name="Silverstein K.A.T."/>
            <person name="Koren S."/>
            <person name="Bechman K.B."/>
            <person name="Herman A."/>
            <person name="Abrahante J.E."/>
            <person name="Garbe J."/>
        </authorList>
    </citation>
    <scope>NUCLEOTIDE SEQUENCE</scope>
    <source>
        <strain evidence="2">Duluth1</strain>
        <tissue evidence="2">Whole animal</tissue>
    </source>
</reference>
<organism evidence="2 3">
    <name type="scientific">Dreissena polymorpha</name>
    <name type="common">Zebra mussel</name>
    <name type="synonym">Mytilus polymorpha</name>
    <dbReference type="NCBI Taxonomy" id="45954"/>
    <lineage>
        <taxon>Eukaryota</taxon>
        <taxon>Metazoa</taxon>
        <taxon>Spiralia</taxon>
        <taxon>Lophotrochozoa</taxon>
        <taxon>Mollusca</taxon>
        <taxon>Bivalvia</taxon>
        <taxon>Autobranchia</taxon>
        <taxon>Heteroconchia</taxon>
        <taxon>Euheterodonta</taxon>
        <taxon>Imparidentia</taxon>
        <taxon>Neoheterodontei</taxon>
        <taxon>Myida</taxon>
        <taxon>Dreissenoidea</taxon>
        <taxon>Dreissenidae</taxon>
        <taxon>Dreissena</taxon>
    </lineage>
</organism>
<name>A0A9D4GMA2_DREPO</name>
<dbReference type="AlphaFoldDB" id="A0A9D4GMA2"/>
<evidence type="ECO:0000256" key="1">
    <source>
        <dbReference type="SAM" id="MobiDB-lite"/>
    </source>
</evidence>
<comment type="caution">
    <text evidence="2">The sequence shown here is derived from an EMBL/GenBank/DDBJ whole genome shotgun (WGS) entry which is preliminary data.</text>
</comment>